<feature type="domain" description="DDB1- and CUL4-associated factor 15 WD40 repeat-containing" evidence="2">
    <location>
        <begin position="69"/>
        <end position="272"/>
    </location>
</feature>
<feature type="region of interest" description="Disordered" evidence="1">
    <location>
        <begin position="513"/>
        <end position="561"/>
    </location>
</feature>
<dbReference type="PANTHER" id="PTHR28541">
    <property type="entry name" value="DDB1- AND CUL4-ASSOCIATED FACTOR 15"/>
    <property type="match status" value="1"/>
</dbReference>
<dbReference type="EMBL" id="CH902617">
    <property type="protein sequence ID" value="EDV41523.1"/>
    <property type="molecule type" value="Genomic_DNA"/>
</dbReference>
<dbReference type="HOGENOM" id="CLU_321128_0_0_1"/>
<gene>
    <name evidence="3" type="primary">Dana\GF17524</name>
    <name evidence="3" type="synonym">dana_GLEANR_18788</name>
    <name evidence="3" type="ORF">GF17524</name>
</gene>
<dbReference type="PANTHER" id="PTHR28541:SF1">
    <property type="entry name" value="DDB1- AND CUL4-ASSOCIATED FACTOR 15"/>
    <property type="match status" value="1"/>
</dbReference>
<dbReference type="Proteomes" id="UP000007801">
    <property type="component" value="Unassembled WGS sequence"/>
</dbReference>
<dbReference type="KEGG" id="dan:6500308"/>
<evidence type="ECO:0000259" key="2">
    <source>
        <dbReference type="Pfam" id="PF14939"/>
    </source>
</evidence>
<feature type="compositionally biased region" description="Polar residues" evidence="1">
    <location>
        <begin position="347"/>
        <end position="358"/>
    </location>
</feature>
<dbReference type="GO" id="GO:0080008">
    <property type="term" value="C:Cul4-RING E3 ubiquitin ligase complex"/>
    <property type="evidence" value="ECO:0007669"/>
    <property type="project" value="TreeGrafter"/>
</dbReference>
<dbReference type="OMA" id="AHFFHNS"/>
<evidence type="ECO:0000313" key="3">
    <source>
        <dbReference type="EMBL" id="EDV41523.1"/>
    </source>
</evidence>
<feature type="compositionally biased region" description="Polar residues" evidence="1">
    <location>
        <begin position="389"/>
        <end position="399"/>
    </location>
</feature>
<dbReference type="InParanoid" id="B3LVZ0"/>
<feature type="compositionally biased region" description="Acidic residues" evidence="1">
    <location>
        <begin position="17"/>
        <end position="33"/>
    </location>
</feature>
<proteinExistence type="predicted"/>
<dbReference type="eggNOG" id="ENOG502QQCQ">
    <property type="taxonomic scope" value="Eukaryota"/>
</dbReference>
<dbReference type="OrthoDB" id="6354267at2759"/>
<dbReference type="CDD" id="cd20913">
    <property type="entry name" value="DCAF15-CTD"/>
    <property type="match status" value="1"/>
</dbReference>
<feature type="compositionally biased region" description="Low complexity" evidence="1">
    <location>
        <begin position="513"/>
        <end position="533"/>
    </location>
</feature>
<dbReference type="CDD" id="cd20917">
    <property type="entry name" value="DCAF15-NTD"/>
    <property type="match status" value="1"/>
</dbReference>
<evidence type="ECO:0000313" key="4">
    <source>
        <dbReference type="Proteomes" id="UP000007801"/>
    </source>
</evidence>
<dbReference type="Pfam" id="PF14939">
    <property type="entry name" value="DCAF15_WD40"/>
    <property type="match status" value="1"/>
</dbReference>
<dbReference type="AlphaFoldDB" id="B3LVZ0"/>
<keyword evidence="4" id="KW-1185">Reference proteome</keyword>
<dbReference type="InterPro" id="IPR038914">
    <property type="entry name" value="DCAF15"/>
</dbReference>
<feature type="region of interest" description="Disordered" evidence="1">
    <location>
        <begin position="1"/>
        <end position="37"/>
    </location>
</feature>
<dbReference type="InterPro" id="IPR047319">
    <property type="entry name" value="DCAF15_C"/>
</dbReference>
<dbReference type="GeneID" id="6500308"/>
<reference evidence="3 4" key="1">
    <citation type="journal article" date="2007" name="Nature">
        <title>Evolution of genes and genomes on the Drosophila phylogeny.</title>
        <authorList>
            <consortium name="Drosophila 12 Genomes Consortium"/>
            <person name="Clark A.G."/>
            <person name="Eisen M.B."/>
            <person name="Smith D.R."/>
            <person name="Bergman C.M."/>
            <person name="Oliver B."/>
            <person name="Markow T.A."/>
            <person name="Kaufman T.C."/>
            <person name="Kellis M."/>
            <person name="Gelbart W."/>
            <person name="Iyer V.N."/>
            <person name="Pollard D.A."/>
            <person name="Sackton T.B."/>
            <person name="Larracuente A.M."/>
            <person name="Singh N.D."/>
            <person name="Abad J.P."/>
            <person name="Abt D.N."/>
            <person name="Adryan B."/>
            <person name="Aguade M."/>
            <person name="Akashi H."/>
            <person name="Anderson W.W."/>
            <person name="Aquadro C.F."/>
            <person name="Ardell D.H."/>
            <person name="Arguello R."/>
            <person name="Artieri C.G."/>
            <person name="Barbash D.A."/>
            <person name="Barker D."/>
            <person name="Barsanti P."/>
            <person name="Batterham P."/>
            <person name="Batzoglou S."/>
            <person name="Begun D."/>
            <person name="Bhutkar A."/>
            <person name="Blanco E."/>
            <person name="Bosak S.A."/>
            <person name="Bradley R.K."/>
            <person name="Brand A.D."/>
            <person name="Brent M.R."/>
            <person name="Brooks A.N."/>
            <person name="Brown R.H."/>
            <person name="Butlin R.K."/>
            <person name="Caggese C."/>
            <person name="Calvi B.R."/>
            <person name="Bernardo de Carvalho A."/>
            <person name="Caspi A."/>
            <person name="Castrezana S."/>
            <person name="Celniker S.E."/>
            <person name="Chang J.L."/>
            <person name="Chapple C."/>
            <person name="Chatterji S."/>
            <person name="Chinwalla A."/>
            <person name="Civetta A."/>
            <person name="Clifton S.W."/>
            <person name="Comeron J.M."/>
            <person name="Costello J.C."/>
            <person name="Coyne J.A."/>
            <person name="Daub J."/>
            <person name="David R.G."/>
            <person name="Delcher A.L."/>
            <person name="Delehaunty K."/>
            <person name="Do C.B."/>
            <person name="Ebling H."/>
            <person name="Edwards K."/>
            <person name="Eickbush T."/>
            <person name="Evans J.D."/>
            <person name="Filipski A."/>
            <person name="Findeiss S."/>
            <person name="Freyhult E."/>
            <person name="Fulton L."/>
            <person name="Fulton R."/>
            <person name="Garcia A.C."/>
            <person name="Gardiner A."/>
            <person name="Garfield D.A."/>
            <person name="Garvin B.E."/>
            <person name="Gibson G."/>
            <person name="Gilbert D."/>
            <person name="Gnerre S."/>
            <person name="Godfrey J."/>
            <person name="Good R."/>
            <person name="Gotea V."/>
            <person name="Gravely B."/>
            <person name="Greenberg A.J."/>
            <person name="Griffiths-Jones S."/>
            <person name="Gross S."/>
            <person name="Guigo R."/>
            <person name="Gustafson E.A."/>
            <person name="Haerty W."/>
            <person name="Hahn M.W."/>
            <person name="Halligan D.L."/>
            <person name="Halpern A.L."/>
            <person name="Halter G.M."/>
            <person name="Han M.V."/>
            <person name="Heger A."/>
            <person name="Hillier L."/>
            <person name="Hinrichs A.S."/>
            <person name="Holmes I."/>
            <person name="Hoskins R.A."/>
            <person name="Hubisz M.J."/>
            <person name="Hultmark D."/>
            <person name="Huntley M.A."/>
            <person name="Jaffe D.B."/>
            <person name="Jagadeeshan S."/>
            <person name="Jeck W.R."/>
            <person name="Johnson J."/>
            <person name="Jones C.D."/>
            <person name="Jordan W.C."/>
            <person name="Karpen G.H."/>
            <person name="Kataoka E."/>
            <person name="Keightley P.D."/>
            <person name="Kheradpour P."/>
            <person name="Kirkness E.F."/>
            <person name="Koerich L.B."/>
            <person name="Kristiansen K."/>
            <person name="Kudrna D."/>
            <person name="Kulathinal R.J."/>
            <person name="Kumar S."/>
            <person name="Kwok R."/>
            <person name="Lander E."/>
            <person name="Langley C.H."/>
            <person name="Lapoint R."/>
            <person name="Lazzaro B.P."/>
            <person name="Lee S.J."/>
            <person name="Levesque L."/>
            <person name="Li R."/>
            <person name="Lin C.F."/>
            <person name="Lin M.F."/>
            <person name="Lindblad-Toh K."/>
            <person name="Llopart A."/>
            <person name="Long M."/>
            <person name="Low L."/>
            <person name="Lozovsky E."/>
            <person name="Lu J."/>
            <person name="Luo M."/>
            <person name="Machado C.A."/>
            <person name="Makalowski W."/>
            <person name="Marzo M."/>
            <person name="Matsuda M."/>
            <person name="Matzkin L."/>
            <person name="McAllister B."/>
            <person name="McBride C.S."/>
            <person name="McKernan B."/>
            <person name="McKernan K."/>
            <person name="Mendez-Lago M."/>
            <person name="Minx P."/>
            <person name="Mollenhauer M.U."/>
            <person name="Montooth K."/>
            <person name="Mount S.M."/>
            <person name="Mu X."/>
            <person name="Myers E."/>
            <person name="Negre B."/>
            <person name="Newfeld S."/>
            <person name="Nielsen R."/>
            <person name="Noor M.A."/>
            <person name="O'Grady P."/>
            <person name="Pachter L."/>
            <person name="Papaceit M."/>
            <person name="Parisi M.J."/>
            <person name="Parisi M."/>
            <person name="Parts L."/>
            <person name="Pedersen J.S."/>
            <person name="Pesole G."/>
            <person name="Phillippy A.M."/>
            <person name="Ponting C.P."/>
            <person name="Pop M."/>
            <person name="Porcelli D."/>
            <person name="Powell J.R."/>
            <person name="Prohaska S."/>
            <person name="Pruitt K."/>
            <person name="Puig M."/>
            <person name="Quesneville H."/>
            <person name="Ram K.R."/>
            <person name="Rand D."/>
            <person name="Rasmussen M.D."/>
            <person name="Reed L.K."/>
            <person name="Reenan R."/>
            <person name="Reily A."/>
            <person name="Remington K.A."/>
            <person name="Rieger T.T."/>
            <person name="Ritchie M.G."/>
            <person name="Robin C."/>
            <person name="Rogers Y.H."/>
            <person name="Rohde C."/>
            <person name="Rozas J."/>
            <person name="Rubenfield M.J."/>
            <person name="Ruiz A."/>
            <person name="Russo S."/>
            <person name="Salzberg S.L."/>
            <person name="Sanchez-Gracia A."/>
            <person name="Saranga D.J."/>
            <person name="Sato H."/>
            <person name="Schaeffer S.W."/>
            <person name="Schatz M.C."/>
            <person name="Schlenke T."/>
            <person name="Schwartz R."/>
            <person name="Segarra C."/>
            <person name="Singh R.S."/>
            <person name="Sirot L."/>
            <person name="Sirota M."/>
            <person name="Sisneros N.B."/>
            <person name="Smith C.D."/>
            <person name="Smith T.F."/>
            <person name="Spieth J."/>
            <person name="Stage D.E."/>
            <person name="Stark A."/>
            <person name="Stephan W."/>
            <person name="Strausberg R.L."/>
            <person name="Strempel S."/>
            <person name="Sturgill D."/>
            <person name="Sutton G."/>
            <person name="Sutton G.G."/>
            <person name="Tao W."/>
            <person name="Teichmann S."/>
            <person name="Tobari Y.N."/>
            <person name="Tomimura Y."/>
            <person name="Tsolas J.M."/>
            <person name="Valente V.L."/>
            <person name="Venter E."/>
            <person name="Venter J.C."/>
            <person name="Vicario S."/>
            <person name="Vieira F.G."/>
            <person name="Vilella A.J."/>
            <person name="Villasante A."/>
            <person name="Walenz B."/>
            <person name="Wang J."/>
            <person name="Wasserman M."/>
            <person name="Watts T."/>
            <person name="Wilson D."/>
            <person name="Wilson R.K."/>
            <person name="Wing R.A."/>
            <person name="Wolfner M.F."/>
            <person name="Wong A."/>
            <person name="Wong G.K."/>
            <person name="Wu C.I."/>
            <person name="Wu G."/>
            <person name="Yamamoto D."/>
            <person name="Yang H.P."/>
            <person name="Yang S.P."/>
            <person name="Yorke J.A."/>
            <person name="Yoshida K."/>
            <person name="Zdobnov E."/>
            <person name="Zhang P."/>
            <person name="Zhang Y."/>
            <person name="Zimin A.V."/>
            <person name="Baldwin J."/>
            <person name="Abdouelleil A."/>
            <person name="Abdulkadir J."/>
            <person name="Abebe A."/>
            <person name="Abera B."/>
            <person name="Abreu J."/>
            <person name="Acer S.C."/>
            <person name="Aftuck L."/>
            <person name="Alexander A."/>
            <person name="An P."/>
            <person name="Anderson E."/>
            <person name="Anderson S."/>
            <person name="Arachi H."/>
            <person name="Azer M."/>
            <person name="Bachantsang P."/>
            <person name="Barry A."/>
            <person name="Bayul T."/>
            <person name="Berlin A."/>
            <person name="Bessette D."/>
            <person name="Bloom T."/>
            <person name="Blye J."/>
            <person name="Boguslavskiy L."/>
            <person name="Bonnet C."/>
            <person name="Boukhgalter B."/>
            <person name="Bourzgui I."/>
            <person name="Brown A."/>
            <person name="Cahill P."/>
            <person name="Channer S."/>
            <person name="Cheshatsang Y."/>
            <person name="Chuda L."/>
            <person name="Citroen M."/>
            <person name="Collymore A."/>
            <person name="Cooke P."/>
            <person name="Costello M."/>
            <person name="D'Aco K."/>
            <person name="Daza R."/>
            <person name="De Haan G."/>
            <person name="DeGray S."/>
            <person name="DeMaso C."/>
            <person name="Dhargay N."/>
            <person name="Dooley K."/>
            <person name="Dooley E."/>
            <person name="Doricent M."/>
            <person name="Dorje P."/>
            <person name="Dorjee K."/>
            <person name="Dupes A."/>
            <person name="Elong R."/>
            <person name="Falk J."/>
            <person name="Farina A."/>
            <person name="Faro S."/>
            <person name="Ferguson D."/>
            <person name="Fisher S."/>
            <person name="Foley C.D."/>
            <person name="Franke A."/>
            <person name="Friedrich D."/>
            <person name="Gadbois L."/>
            <person name="Gearin G."/>
            <person name="Gearin C.R."/>
            <person name="Giannoukos G."/>
            <person name="Goode T."/>
            <person name="Graham J."/>
            <person name="Grandbois E."/>
            <person name="Grewal S."/>
            <person name="Gyaltsen K."/>
            <person name="Hafez N."/>
            <person name="Hagos B."/>
            <person name="Hall J."/>
            <person name="Henson C."/>
            <person name="Hollinger A."/>
            <person name="Honan T."/>
            <person name="Huard M.D."/>
            <person name="Hughes L."/>
            <person name="Hurhula B."/>
            <person name="Husby M.E."/>
            <person name="Kamat A."/>
            <person name="Kanga B."/>
            <person name="Kashin S."/>
            <person name="Khazanovich D."/>
            <person name="Kisner P."/>
            <person name="Lance K."/>
            <person name="Lara M."/>
            <person name="Lee W."/>
            <person name="Lennon N."/>
            <person name="Letendre F."/>
            <person name="LeVine R."/>
            <person name="Lipovsky A."/>
            <person name="Liu X."/>
            <person name="Liu J."/>
            <person name="Liu S."/>
            <person name="Lokyitsang T."/>
            <person name="Lokyitsang Y."/>
            <person name="Lubonja R."/>
            <person name="Lui A."/>
            <person name="MacDonald P."/>
            <person name="Magnisalis V."/>
            <person name="Maru K."/>
            <person name="Matthews C."/>
            <person name="McCusker W."/>
            <person name="McDonough S."/>
            <person name="Mehta T."/>
            <person name="Meldrim J."/>
            <person name="Meneus L."/>
            <person name="Mihai O."/>
            <person name="Mihalev A."/>
            <person name="Mihova T."/>
            <person name="Mittelman R."/>
            <person name="Mlenga V."/>
            <person name="Montmayeur A."/>
            <person name="Mulrain L."/>
            <person name="Navidi A."/>
            <person name="Naylor J."/>
            <person name="Negash T."/>
            <person name="Nguyen T."/>
            <person name="Nguyen N."/>
            <person name="Nicol R."/>
            <person name="Norbu C."/>
            <person name="Norbu N."/>
            <person name="Novod N."/>
            <person name="O'Neill B."/>
            <person name="Osman S."/>
            <person name="Markiewicz E."/>
            <person name="Oyono O.L."/>
            <person name="Patti C."/>
            <person name="Phunkhang P."/>
            <person name="Pierre F."/>
            <person name="Priest M."/>
            <person name="Raghuraman S."/>
            <person name="Rege F."/>
            <person name="Reyes R."/>
            <person name="Rise C."/>
            <person name="Rogov P."/>
            <person name="Ross K."/>
            <person name="Ryan E."/>
            <person name="Settipalli S."/>
            <person name="Shea T."/>
            <person name="Sherpa N."/>
            <person name="Shi L."/>
            <person name="Shih D."/>
            <person name="Sparrow T."/>
            <person name="Spaulding J."/>
            <person name="Stalker J."/>
            <person name="Stange-Thomann N."/>
            <person name="Stavropoulos S."/>
            <person name="Stone C."/>
            <person name="Strader C."/>
            <person name="Tesfaye S."/>
            <person name="Thomson T."/>
            <person name="Thoulutsang Y."/>
            <person name="Thoulutsang D."/>
            <person name="Topham K."/>
            <person name="Topping I."/>
            <person name="Tsamla T."/>
            <person name="Vassiliev H."/>
            <person name="Vo A."/>
            <person name="Wangchuk T."/>
            <person name="Wangdi T."/>
            <person name="Weiand M."/>
            <person name="Wilkinson J."/>
            <person name="Wilson A."/>
            <person name="Yadav S."/>
            <person name="Young G."/>
            <person name="Yu Q."/>
            <person name="Zembek L."/>
            <person name="Zhong D."/>
            <person name="Zimmer A."/>
            <person name="Zwirko Z."/>
            <person name="Jaffe D.B."/>
            <person name="Alvarez P."/>
            <person name="Brockman W."/>
            <person name="Butler J."/>
            <person name="Chin C."/>
            <person name="Gnerre S."/>
            <person name="Grabherr M."/>
            <person name="Kleber M."/>
            <person name="Mauceli E."/>
            <person name="MacCallum I."/>
        </authorList>
    </citation>
    <scope>NUCLEOTIDE SEQUENCE [LARGE SCALE GENOMIC DNA]</scope>
    <source>
        <strain evidence="4">Tucson 14024-0371.13</strain>
    </source>
</reference>
<dbReference type="GO" id="GO:0016567">
    <property type="term" value="P:protein ubiquitination"/>
    <property type="evidence" value="ECO:0007669"/>
    <property type="project" value="InterPro"/>
</dbReference>
<accession>B3LVZ0</accession>
<feature type="region of interest" description="Disordered" evidence="1">
    <location>
        <begin position="379"/>
        <end position="406"/>
    </location>
</feature>
<feature type="compositionally biased region" description="Polar residues" evidence="1">
    <location>
        <begin position="549"/>
        <end position="561"/>
    </location>
</feature>
<dbReference type="STRING" id="7217.B3LVZ0"/>
<sequence>METDYQNYVESLSGVSSDEDDISTADSSDESTEEPTTVPVALPRTRNLVKMLYDRERTGFFSGSSRAGQRQQLPFDRVPNRLKLHLKDVLASSVMEGHIFMGLTSCGQYMLSHRVLCNDSSSLNHYSFNMGYKYTLYFWLFHPQKKLRYFFSRRLFDDHVVDNTKTVSMTQWKNAQHQVLVVHGAATEEGEDNYITYVKVPKLGCLECKKLNDDGPYSFYNAHCLNCNLTVHTKYSSTETDPSFEPKINLLCPERILIISNGFMHMLRIDLDAPTAVPGNSYFPVAIAQPQNQIQPQSFLLPSRNLVNSEEDRSSVAFTGSGSEAESGNEQSLVARIIADFSDIETEQSQRSNNNNHDVSPMGPLCCSPKTYERLIFTPHSSPALPDTKQASTGSGDASQSRRRTQRIVTKSYRNGITTLDLQATPSSSSMTDKSNAYEFSEDNEKCEKISTFRKRRLAEKKYEFSEDNSENIIPFTKVRSAGRAFSATIGAGSTTRSFHRFSPTAHFFHNSPCASPSSSPHPSTQPAQTPPHLGFRSPPSGSMLMRSPSRNSANPAQILNQKSPPLSQATQQMLSYKPVGPLGALSPLQVSMAKRFEIGGSMSPNAGLSFLSPRREQEPRIVEMPVQGGVMPEKPVCTKKVRRRYVEEDDATSVITSEEDDCISPGYHTSLPMEVHGSCYSEMQMISQASYQSLRCSSVVITQHSFDLETFTYYVISLLCQKHQKIYNVFYDWAYEVVNVCPLSQTVACLLMAQFSARDQPLSNCLHCTGRMDCVFHNRQYECRILFTWNMEGGQWQVLDYGELREVHELFNPLKRLGKARLTFTQLARKMGQEMAENLSLCLPDYTSNLRVLHSDMRKSKAYISDLDNMVEFHLKRTAQDSI</sequence>
<evidence type="ECO:0000256" key="1">
    <source>
        <dbReference type="SAM" id="MobiDB-lite"/>
    </source>
</evidence>
<feature type="compositionally biased region" description="Polar residues" evidence="1">
    <location>
        <begin position="1"/>
        <end position="15"/>
    </location>
</feature>
<dbReference type="FunCoup" id="B3LVZ0">
    <property type="interactions" value="49"/>
</dbReference>
<dbReference type="InterPro" id="IPR032734">
    <property type="entry name" value="DCAF15_WD40"/>
</dbReference>
<name>B3LVZ0_DROAN</name>
<protein>
    <recommendedName>
        <fullName evidence="2">DDB1- and CUL4-associated factor 15 WD40 repeat-containing domain-containing protein</fullName>
    </recommendedName>
</protein>
<dbReference type="PhylomeDB" id="B3LVZ0"/>
<feature type="region of interest" description="Disordered" evidence="1">
    <location>
        <begin position="345"/>
        <end position="364"/>
    </location>
</feature>
<organism evidence="3 4">
    <name type="scientific">Drosophila ananassae</name>
    <name type="common">Fruit fly</name>
    <dbReference type="NCBI Taxonomy" id="7217"/>
    <lineage>
        <taxon>Eukaryota</taxon>
        <taxon>Metazoa</taxon>
        <taxon>Ecdysozoa</taxon>
        <taxon>Arthropoda</taxon>
        <taxon>Hexapoda</taxon>
        <taxon>Insecta</taxon>
        <taxon>Pterygota</taxon>
        <taxon>Neoptera</taxon>
        <taxon>Endopterygota</taxon>
        <taxon>Diptera</taxon>
        <taxon>Brachycera</taxon>
        <taxon>Muscomorpha</taxon>
        <taxon>Ephydroidea</taxon>
        <taxon>Drosophilidae</taxon>
        <taxon>Drosophila</taxon>
        <taxon>Sophophora</taxon>
    </lineage>
</organism>